<keyword evidence="3 5" id="KW-0238">DNA-binding</keyword>
<dbReference type="FunFam" id="1.10.10.10:FF:000008">
    <property type="entry name" value="E2F transcription factor 1"/>
    <property type="match status" value="1"/>
</dbReference>
<dbReference type="Pfam" id="PF02319">
    <property type="entry name" value="WHD_E2F_TDP"/>
    <property type="match status" value="1"/>
</dbReference>
<dbReference type="SUPFAM" id="SSF46785">
    <property type="entry name" value="Winged helix' DNA-binding domain"/>
    <property type="match status" value="1"/>
</dbReference>
<dbReference type="CDD" id="cd14660">
    <property type="entry name" value="E2F_DD"/>
    <property type="match status" value="1"/>
</dbReference>
<comment type="similarity">
    <text evidence="1 5">Belongs to the E2F/DP family.</text>
</comment>
<dbReference type="GO" id="GO:0000981">
    <property type="term" value="F:DNA-binding transcription factor activity, RNA polymerase II-specific"/>
    <property type="evidence" value="ECO:0007669"/>
    <property type="project" value="TreeGrafter"/>
</dbReference>
<evidence type="ECO:0000256" key="6">
    <source>
        <dbReference type="SAM" id="MobiDB-lite"/>
    </source>
</evidence>
<feature type="compositionally biased region" description="Polar residues" evidence="6">
    <location>
        <begin position="272"/>
        <end position="309"/>
    </location>
</feature>
<evidence type="ECO:0000256" key="1">
    <source>
        <dbReference type="ARBA" id="ARBA00010940"/>
    </source>
</evidence>
<feature type="compositionally biased region" description="Low complexity" evidence="6">
    <location>
        <begin position="14"/>
        <end position="25"/>
    </location>
</feature>
<evidence type="ECO:0000313" key="9">
    <source>
        <dbReference type="Proteomes" id="UP001331515"/>
    </source>
</evidence>
<dbReference type="InterPro" id="IPR032198">
    <property type="entry name" value="E2F_CC-MB"/>
</dbReference>
<feature type="region of interest" description="Disordered" evidence="6">
    <location>
        <begin position="1"/>
        <end position="25"/>
    </location>
</feature>
<protein>
    <recommendedName>
        <fullName evidence="7">E2F/DP family winged-helix DNA-binding domain-containing protein</fullName>
    </recommendedName>
</protein>
<name>A0AAN8CWF6_CHAGU</name>
<sequence>MRNGFSVDINAECSGENRSTGSSSSFYIVQTLKKEQVKVKRRLELEAGETQDLQDGDRTSKSKQLVAPLSQPPGKAPSASPVARRAICEKSRFETSLGLLTRRFADIMRRSHDGVVDLNFVANELNAPKRRLYDVTNVLEGIKLIKKKSKNYIEWLGGEVNSAADVELKDLVEQERILDELILSCRRQVHRLYEDQSTQKFAYLTYEDVQQVPSLKEQTVIVIRAPAETKLEVPHPEESLQVHLSSTQGPIEAFLCSENSLPLGATGNYFHSSSNGKTSTPSVPCSPFVQVSSKDNDNRTSGLDNTSNTPPGPTLNPPAVSPVSPMQTSLQSQSFVTLAPPSALSVDGGEYILSLNEEEGITDLFSSFELDHLPMDVPIL</sequence>
<dbReference type="InterPro" id="IPR036388">
    <property type="entry name" value="WH-like_DNA-bd_sf"/>
</dbReference>
<keyword evidence="5" id="KW-0539">Nucleus</keyword>
<reference evidence="8 9" key="1">
    <citation type="journal article" date="2023" name="Mol. Biol. Evol.">
        <title>Genomics of Secondarily Temperate Adaptation in the Only Non-Antarctic Icefish.</title>
        <authorList>
            <person name="Rivera-Colon A.G."/>
            <person name="Rayamajhi N."/>
            <person name="Minhas B.F."/>
            <person name="Madrigal G."/>
            <person name="Bilyk K.T."/>
            <person name="Yoon V."/>
            <person name="Hune M."/>
            <person name="Gregory S."/>
            <person name="Cheng C.H.C."/>
            <person name="Catchen J.M."/>
        </authorList>
    </citation>
    <scope>NUCLEOTIDE SEQUENCE [LARGE SCALE GENOMIC DNA]</scope>
    <source>
        <tissue evidence="8">White muscle</tissue>
    </source>
</reference>
<dbReference type="Gene3D" id="6.10.250.540">
    <property type="match status" value="1"/>
</dbReference>
<dbReference type="Gene3D" id="1.10.10.10">
    <property type="entry name" value="Winged helix-like DNA-binding domain superfamily/Winged helix DNA-binding domain"/>
    <property type="match status" value="1"/>
</dbReference>
<evidence type="ECO:0000256" key="3">
    <source>
        <dbReference type="ARBA" id="ARBA00023125"/>
    </source>
</evidence>
<dbReference type="AlphaFoldDB" id="A0AAN8CWF6"/>
<dbReference type="InterPro" id="IPR036390">
    <property type="entry name" value="WH_DNA-bd_sf"/>
</dbReference>
<dbReference type="Proteomes" id="UP001331515">
    <property type="component" value="Unassembled WGS sequence"/>
</dbReference>
<dbReference type="GO" id="GO:0046983">
    <property type="term" value="F:protein dimerization activity"/>
    <property type="evidence" value="ECO:0007669"/>
    <property type="project" value="InterPro"/>
</dbReference>
<evidence type="ECO:0000313" key="8">
    <source>
        <dbReference type="EMBL" id="KAK5911626.1"/>
    </source>
</evidence>
<proteinExistence type="inferred from homology"/>
<dbReference type="InterPro" id="IPR015633">
    <property type="entry name" value="E2F"/>
</dbReference>
<dbReference type="InterPro" id="IPR037241">
    <property type="entry name" value="E2F-DP_heterodim"/>
</dbReference>
<dbReference type="InterPro" id="IPR003316">
    <property type="entry name" value="E2F_WHTH_DNA-bd_dom"/>
</dbReference>
<dbReference type="GO" id="GO:0090575">
    <property type="term" value="C:RNA polymerase II transcription regulator complex"/>
    <property type="evidence" value="ECO:0007669"/>
    <property type="project" value="TreeGrafter"/>
</dbReference>
<feature type="region of interest" description="Disordered" evidence="6">
    <location>
        <begin position="272"/>
        <end position="334"/>
    </location>
</feature>
<dbReference type="PANTHER" id="PTHR12081:SF44">
    <property type="entry name" value="TRANSCRIPTION FACTOR E2F3"/>
    <property type="match status" value="1"/>
</dbReference>
<feature type="compositionally biased region" description="Pro residues" evidence="6">
    <location>
        <begin position="310"/>
        <end position="320"/>
    </location>
</feature>
<dbReference type="GO" id="GO:0000978">
    <property type="term" value="F:RNA polymerase II cis-regulatory region sequence-specific DNA binding"/>
    <property type="evidence" value="ECO:0007669"/>
    <property type="project" value="InterPro"/>
</dbReference>
<organism evidence="8 9">
    <name type="scientific">Champsocephalus gunnari</name>
    <name type="common">Mackerel icefish</name>
    <dbReference type="NCBI Taxonomy" id="52237"/>
    <lineage>
        <taxon>Eukaryota</taxon>
        <taxon>Metazoa</taxon>
        <taxon>Chordata</taxon>
        <taxon>Craniata</taxon>
        <taxon>Vertebrata</taxon>
        <taxon>Euteleostomi</taxon>
        <taxon>Actinopterygii</taxon>
        <taxon>Neopterygii</taxon>
        <taxon>Teleostei</taxon>
        <taxon>Neoteleostei</taxon>
        <taxon>Acanthomorphata</taxon>
        <taxon>Eupercaria</taxon>
        <taxon>Perciformes</taxon>
        <taxon>Notothenioidei</taxon>
        <taxon>Channichthyidae</taxon>
        <taxon>Champsocephalus</taxon>
    </lineage>
</organism>
<evidence type="ECO:0000256" key="5">
    <source>
        <dbReference type="RuleBase" id="RU003796"/>
    </source>
</evidence>
<feature type="region of interest" description="Disordered" evidence="6">
    <location>
        <begin position="45"/>
        <end position="82"/>
    </location>
</feature>
<keyword evidence="9" id="KW-1185">Reference proteome</keyword>
<evidence type="ECO:0000256" key="2">
    <source>
        <dbReference type="ARBA" id="ARBA00023015"/>
    </source>
</evidence>
<keyword evidence="4 5" id="KW-0804">Transcription</keyword>
<dbReference type="EMBL" id="JAURVH010001528">
    <property type="protein sequence ID" value="KAK5911626.1"/>
    <property type="molecule type" value="Genomic_DNA"/>
</dbReference>
<evidence type="ECO:0000256" key="4">
    <source>
        <dbReference type="ARBA" id="ARBA00023163"/>
    </source>
</evidence>
<accession>A0AAN8CWF6</accession>
<gene>
    <name evidence="8" type="ORF">CgunFtcFv8_005784</name>
</gene>
<comment type="subcellular location">
    <subcellularLocation>
        <location evidence="5">Nucleus</location>
    </subcellularLocation>
</comment>
<dbReference type="SUPFAM" id="SSF144074">
    <property type="entry name" value="E2F-DP heterodimerization region"/>
    <property type="match status" value="1"/>
</dbReference>
<feature type="compositionally biased region" description="Polar residues" evidence="6">
    <location>
        <begin position="324"/>
        <end position="334"/>
    </location>
</feature>
<keyword evidence="2 5" id="KW-0805">Transcription regulation</keyword>
<dbReference type="Pfam" id="PF16421">
    <property type="entry name" value="E2F_CC-MB"/>
    <property type="match status" value="1"/>
</dbReference>
<feature type="domain" description="E2F/DP family winged-helix DNA-binding" evidence="7">
    <location>
        <begin position="92"/>
        <end position="157"/>
    </location>
</feature>
<comment type="caution">
    <text evidence="8">The sequence shown here is derived from an EMBL/GenBank/DDBJ whole genome shotgun (WGS) entry which is preliminary data.</text>
</comment>
<dbReference type="SMART" id="SM01372">
    <property type="entry name" value="E2F_TDP"/>
    <property type="match status" value="1"/>
</dbReference>
<evidence type="ECO:0000259" key="7">
    <source>
        <dbReference type="SMART" id="SM01372"/>
    </source>
</evidence>
<dbReference type="PANTHER" id="PTHR12081">
    <property type="entry name" value="TRANSCRIPTION FACTOR E2F"/>
    <property type="match status" value="1"/>
</dbReference>